<protein>
    <recommendedName>
        <fullName evidence="3">Reverse transcriptase</fullName>
    </recommendedName>
</protein>
<organism evidence="1 2">
    <name type="scientific">Euphydryas editha</name>
    <name type="common">Edith's checkerspot</name>
    <dbReference type="NCBI Taxonomy" id="104508"/>
    <lineage>
        <taxon>Eukaryota</taxon>
        <taxon>Metazoa</taxon>
        <taxon>Ecdysozoa</taxon>
        <taxon>Arthropoda</taxon>
        <taxon>Hexapoda</taxon>
        <taxon>Insecta</taxon>
        <taxon>Pterygota</taxon>
        <taxon>Neoptera</taxon>
        <taxon>Endopterygota</taxon>
        <taxon>Lepidoptera</taxon>
        <taxon>Glossata</taxon>
        <taxon>Ditrysia</taxon>
        <taxon>Papilionoidea</taxon>
        <taxon>Nymphalidae</taxon>
        <taxon>Nymphalinae</taxon>
        <taxon>Euphydryas</taxon>
    </lineage>
</organism>
<reference evidence="1" key="1">
    <citation type="submission" date="2022-03" db="EMBL/GenBank/DDBJ databases">
        <authorList>
            <person name="Tunstrom K."/>
        </authorList>
    </citation>
    <scope>NUCLEOTIDE SEQUENCE</scope>
</reference>
<dbReference type="Proteomes" id="UP001153954">
    <property type="component" value="Unassembled WGS sequence"/>
</dbReference>
<dbReference type="EMBL" id="CAKOGL010000017">
    <property type="protein sequence ID" value="CAH2097049.1"/>
    <property type="molecule type" value="Genomic_DNA"/>
</dbReference>
<evidence type="ECO:0000313" key="1">
    <source>
        <dbReference type="EMBL" id="CAH2097049.1"/>
    </source>
</evidence>
<dbReference type="AlphaFoldDB" id="A0AAU9UE71"/>
<sequence length="285" mass="32010">MRKSAAPWPNWVPARVLVLVLDHLKSRIRVLFDTRLVSGRFPHSWKEGNLVLLPKPGRPSTSVVGFKPIVLLNERVVAVRAIRGYRTVVAEASCALARTPLWDLEMEALAEVYRRVSAAWTGGTNPPPIKFTAWWDDTRRTTFTRWKARLETSRVGLWAIGALQPILEEWTVRQHGVLTFRLVQVLSGHGCFGKYLHVVARRETTPDCHHSDCCEDSAQHTRDTSVSCPAWAEQRRDLAAVIGEDLSPPAVARALVGGNRAWTAVAIFCENVISQKKPVERARED</sequence>
<gene>
    <name evidence="1" type="ORF">EEDITHA_LOCUS12319</name>
</gene>
<proteinExistence type="predicted"/>
<comment type="caution">
    <text evidence="1">The sequence shown here is derived from an EMBL/GenBank/DDBJ whole genome shotgun (WGS) entry which is preliminary data.</text>
</comment>
<evidence type="ECO:0000313" key="2">
    <source>
        <dbReference type="Proteomes" id="UP001153954"/>
    </source>
</evidence>
<name>A0AAU9UE71_EUPED</name>
<accession>A0AAU9UE71</accession>
<evidence type="ECO:0008006" key="3">
    <source>
        <dbReference type="Google" id="ProtNLM"/>
    </source>
</evidence>
<keyword evidence="2" id="KW-1185">Reference proteome</keyword>